<dbReference type="GO" id="GO:0006508">
    <property type="term" value="P:proteolysis"/>
    <property type="evidence" value="ECO:0007669"/>
    <property type="project" value="InterPro"/>
</dbReference>
<feature type="domain" description="Metalloprotease TldD/E central" evidence="2">
    <location>
        <begin position="133"/>
        <end position="212"/>
    </location>
</feature>
<dbReference type="Proteomes" id="UP000316781">
    <property type="component" value="Unassembled WGS sequence"/>
</dbReference>
<dbReference type="PANTHER" id="PTHR43666">
    <property type="entry name" value="TLDD PROTEIN"/>
    <property type="match status" value="1"/>
</dbReference>
<dbReference type="SUPFAM" id="SSF111283">
    <property type="entry name" value="Putative modulator of DNA gyrase, PmbA/TldD"/>
    <property type="match status" value="1"/>
</dbReference>
<dbReference type="PANTHER" id="PTHR43666:SF1">
    <property type="entry name" value="CONSERVED PROTEIN"/>
    <property type="match status" value="1"/>
</dbReference>
<comment type="caution">
    <text evidence="3">The sequence shown here is derived from an EMBL/GenBank/DDBJ whole genome shotgun (WGS) entry which is preliminary data.</text>
</comment>
<evidence type="ECO:0000313" key="3">
    <source>
        <dbReference type="EMBL" id="TRL31962.1"/>
    </source>
</evidence>
<proteinExistence type="predicted"/>
<name>A0A549SQQ5_METSR</name>
<organism evidence="3 4">
    <name type="scientific">Methylosinus sporium</name>
    <dbReference type="NCBI Taxonomy" id="428"/>
    <lineage>
        <taxon>Bacteria</taxon>
        <taxon>Pseudomonadati</taxon>
        <taxon>Pseudomonadota</taxon>
        <taxon>Alphaproteobacteria</taxon>
        <taxon>Hyphomicrobiales</taxon>
        <taxon>Methylocystaceae</taxon>
        <taxon>Methylosinus</taxon>
    </lineage>
</organism>
<dbReference type="GO" id="GO:0008237">
    <property type="term" value="F:metallopeptidase activity"/>
    <property type="evidence" value="ECO:0007669"/>
    <property type="project" value="InterPro"/>
</dbReference>
<protein>
    <submittedName>
        <fullName evidence="3">TldD/PmbA family protein</fullName>
    </submittedName>
</protein>
<dbReference type="Pfam" id="PF19289">
    <property type="entry name" value="PmbA_TldD_3rd"/>
    <property type="match status" value="1"/>
</dbReference>
<accession>A0A549SQQ5</accession>
<dbReference type="InterPro" id="IPR045570">
    <property type="entry name" value="Metalloprtase-TldD/E_cen_dom"/>
</dbReference>
<dbReference type="AlphaFoldDB" id="A0A549SQQ5"/>
<dbReference type="InterPro" id="IPR045569">
    <property type="entry name" value="Metalloprtase-TldD/E_C"/>
</dbReference>
<reference evidence="3 4" key="1">
    <citation type="submission" date="2019-07" db="EMBL/GenBank/DDBJ databases">
        <title>Ln-dependent methylotrophs.</title>
        <authorList>
            <person name="Tani A."/>
        </authorList>
    </citation>
    <scope>NUCLEOTIDE SEQUENCE [LARGE SCALE GENOMIC DNA]</scope>
    <source>
        <strain evidence="3 4">SM89A</strain>
    </source>
</reference>
<evidence type="ECO:0000259" key="2">
    <source>
        <dbReference type="Pfam" id="PF19290"/>
    </source>
</evidence>
<dbReference type="InterPro" id="IPR035068">
    <property type="entry name" value="TldD/PmbA_N"/>
</dbReference>
<evidence type="ECO:0000259" key="1">
    <source>
        <dbReference type="Pfam" id="PF19289"/>
    </source>
</evidence>
<dbReference type="RefSeq" id="WP_142863352.1">
    <property type="nucleotide sequence ID" value="NZ_VJMF01000049.1"/>
</dbReference>
<dbReference type="EMBL" id="VJMF01000049">
    <property type="protein sequence ID" value="TRL31962.1"/>
    <property type="molecule type" value="Genomic_DNA"/>
</dbReference>
<evidence type="ECO:0000313" key="4">
    <source>
        <dbReference type="Proteomes" id="UP000316781"/>
    </source>
</evidence>
<dbReference type="InterPro" id="IPR036059">
    <property type="entry name" value="TldD/PmbA_sf"/>
</dbReference>
<dbReference type="Gene3D" id="3.30.2290.10">
    <property type="entry name" value="PmbA/TldD superfamily"/>
    <property type="match status" value="1"/>
</dbReference>
<gene>
    <name evidence="3" type="ORF">FM996_12895</name>
</gene>
<sequence length="443" mass="47698">MFLTRDDALALADRLRASSRAESCSILIEGEEAQSLRFAGGGVTTNVAAARVSTRVESHIGGRVGSVSVGGLDREELARAVARSEEIVRLLPEDPEFLPPLGAQNYLESARYDEATAALDLRFLAEATARVVAEGAERKVNMFGCAAAGRRFSALASSAGLFAYDRESFVDLSTTARHANDGWSGWAGARHFAVAHLDPAAIGRRAARKAARDEEPLDLEPGRYTVILEPTAVGELAQWLMWMLRARPADEGRSFFSRAGGGTKLGEALFGSDFSIRSDPRDATAPEAPFGEEGLAQEPRLWVEKGVLKSLARPRYWAQKTGLEAVPTAGNFTVAGGAASLEEMIRQTKRGILVTRFWYTNMVDPRSLLLTGLTRDGNFLVENGEIVAPARNMRFNDNLDGVFSRIAAIGASERVKTEMGGAAISAPPMLIEGFEFSSKSSGI</sequence>
<dbReference type="Pfam" id="PF19290">
    <property type="entry name" value="PmbA_TldD_2nd"/>
    <property type="match status" value="1"/>
</dbReference>
<feature type="domain" description="Metalloprotease TldD/E C-terminal" evidence="1">
    <location>
        <begin position="221"/>
        <end position="437"/>
    </location>
</feature>